<proteinExistence type="predicted"/>
<dbReference type="AlphaFoldDB" id="A0AAE1XJA1"/>
<gene>
    <name evidence="1" type="ORF">Salat_2889300</name>
</gene>
<organism evidence="1 2">
    <name type="scientific">Sesamum alatum</name>
    <dbReference type="NCBI Taxonomy" id="300844"/>
    <lineage>
        <taxon>Eukaryota</taxon>
        <taxon>Viridiplantae</taxon>
        <taxon>Streptophyta</taxon>
        <taxon>Embryophyta</taxon>
        <taxon>Tracheophyta</taxon>
        <taxon>Spermatophyta</taxon>
        <taxon>Magnoliopsida</taxon>
        <taxon>eudicotyledons</taxon>
        <taxon>Gunneridae</taxon>
        <taxon>Pentapetalae</taxon>
        <taxon>asterids</taxon>
        <taxon>lamiids</taxon>
        <taxon>Lamiales</taxon>
        <taxon>Pedaliaceae</taxon>
        <taxon>Sesamum</taxon>
    </lineage>
</organism>
<evidence type="ECO:0000313" key="2">
    <source>
        <dbReference type="Proteomes" id="UP001293254"/>
    </source>
</evidence>
<dbReference type="Proteomes" id="UP001293254">
    <property type="component" value="Unassembled WGS sequence"/>
</dbReference>
<dbReference type="EMBL" id="JACGWO010000013">
    <property type="protein sequence ID" value="KAK4412423.1"/>
    <property type="molecule type" value="Genomic_DNA"/>
</dbReference>
<comment type="caution">
    <text evidence="1">The sequence shown here is derived from an EMBL/GenBank/DDBJ whole genome shotgun (WGS) entry which is preliminary data.</text>
</comment>
<reference evidence="1" key="1">
    <citation type="submission" date="2020-06" db="EMBL/GenBank/DDBJ databases">
        <authorList>
            <person name="Li T."/>
            <person name="Hu X."/>
            <person name="Zhang T."/>
            <person name="Song X."/>
            <person name="Zhang H."/>
            <person name="Dai N."/>
            <person name="Sheng W."/>
            <person name="Hou X."/>
            <person name="Wei L."/>
        </authorList>
    </citation>
    <scope>NUCLEOTIDE SEQUENCE</scope>
    <source>
        <strain evidence="1">3651</strain>
        <tissue evidence="1">Leaf</tissue>
    </source>
</reference>
<accession>A0AAE1XJA1</accession>
<protein>
    <submittedName>
        <fullName evidence="1">Uncharacterized protein</fullName>
    </submittedName>
</protein>
<feature type="non-terminal residue" evidence="1">
    <location>
        <position position="1"/>
    </location>
</feature>
<sequence>EMSMQSPNIGDTIVEGFSPSTRRTLKYIPLVIQQGKVVVQPTLSMSEQGASKWATMVVGYFLSKRSYLHQLNAFVKSTWPVFEGRDYYIDAFFVFFRFKINCSCGRSH</sequence>
<keyword evidence="2" id="KW-1185">Reference proteome</keyword>
<name>A0AAE1XJA1_9LAMI</name>
<evidence type="ECO:0000313" key="1">
    <source>
        <dbReference type="EMBL" id="KAK4412423.1"/>
    </source>
</evidence>
<reference evidence="1" key="2">
    <citation type="journal article" date="2024" name="Plant">
        <title>Genomic evolution and insights into agronomic trait innovations of Sesamum species.</title>
        <authorList>
            <person name="Miao H."/>
            <person name="Wang L."/>
            <person name="Qu L."/>
            <person name="Liu H."/>
            <person name="Sun Y."/>
            <person name="Le M."/>
            <person name="Wang Q."/>
            <person name="Wei S."/>
            <person name="Zheng Y."/>
            <person name="Lin W."/>
            <person name="Duan Y."/>
            <person name="Cao H."/>
            <person name="Xiong S."/>
            <person name="Wang X."/>
            <person name="Wei L."/>
            <person name="Li C."/>
            <person name="Ma Q."/>
            <person name="Ju M."/>
            <person name="Zhao R."/>
            <person name="Li G."/>
            <person name="Mu C."/>
            <person name="Tian Q."/>
            <person name="Mei H."/>
            <person name="Zhang T."/>
            <person name="Gao T."/>
            <person name="Zhang H."/>
        </authorList>
    </citation>
    <scope>NUCLEOTIDE SEQUENCE</scope>
    <source>
        <strain evidence="1">3651</strain>
    </source>
</reference>